<sequence>MPPKPPRIPPRPPTRPRRTRITGSPRRRPPPGPSRPRRPNDGRIVSLPRIRTDFWVAAYIRRLEVEGVVAVLRRRGSPESGAVMIKVDRLDGTAALLGPAPQSEAAEDGLRAFVPVHRDPAIDAGAAEDRLKREIGFDPDLWIVEVEDRAGRAFL</sequence>
<feature type="compositionally biased region" description="Basic residues" evidence="1">
    <location>
        <begin position="14"/>
        <end position="29"/>
    </location>
</feature>
<dbReference type="AlphaFoldDB" id="A0A4V1RV02"/>
<dbReference type="Gene3D" id="3.40.1530.20">
    <property type="entry name" value="Protein of unknown function (DUF1491)"/>
    <property type="match status" value="1"/>
</dbReference>
<keyword evidence="3" id="KW-1185">Reference proteome</keyword>
<evidence type="ECO:0000313" key="2">
    <source>
        <dbReference type="EMBL" id="RYC32944.1"/>
    </source>
</evidence>
<accession>A0A4V1RV02</accession>
<proteinExistence type="predicted"/>
<protein>
    <submittedName>
        <fullName evidence="2">DUF1491 family protein</fullName>
    </submittedName>
</protein>
<dbReference type="EMBL" id="QYBB01000004">
    <property type="protein sequence ID" value="RYC32944.1"/>
    <property type="molecule type" value="Genomic_DNA"/>
</dbReference>
<comment type="caution">
    <text evidence="2">The sequence shown here is derived from an EMBL/GenBank/DDBJ whole genome shotgun (WGS) entry which is preliminary data.</text>
</comment>
<organism evidence="2 3">
    <name type="scientific">Lichenibacterium minor</name>
    <dbReference type="NCBI Taxonomy" id="2316528"/>
    <lineage>
        <taxon>Bacteria</taxon>
        <taxon>Pseudomonadati</taxon>
        <taxon>Pseudomonadota</taxon>
        <taxon>Alphaproteobacteria</taxon>
        <taxon>Hyphomicrobiales</taxon>
        <taxon>Lichenihabitantaceae</taxon>
        <taxon>Lichenibacterium</taxon>
    </lineage>
</organism>
<dbReference type="InterPro" id="IPR009964">
    <property type="entry name" value="DUF1491"/>
</dbReference>
<feature type="region of interest" description="Disordered" evidence="1">
    <location>
        <begin position="1"/>
        <end position="44"/>
    </location>
</feature>
<dbReference type="OrthoDB" id="9809136at2"/>
<evidence type="ECO:0000256" key="1">
    <source>
        <dbReference type="SAM" id="MobiDB-lite"/>
    </source>
</evidence>
<name>A0A4V1RV02_9HYPH</name>
<gene>
    <name evidence="2" type="ORF">D3273_05645</name>
</gene>
<dbReference type="Pfam" id="PF07372">
    <property type="entry name" value="DUF1491"/>
    <property type="match status" value="1"/>
</dbReference>
<feature type="compositionally biased region" description="Pro residues" evidence="1">
    <location>
        <begin position="1"/>
        <end position="13"/>
    </location>
</feature>
<evidence type="ECO:0000313" key="3">
    <source>
        <dbReference type="Proteomes" id="UP000290759"/>
    </source>
</evidence>
<reference evidence="2 3" key="1">
    <citation type="submission" date="2018-12" db="EMBL/GenBank/DDBJ databases">
        <authorList>
            <person name="Grouzdev D.S."/>
            <person name="Krutkina M.S."/>
        </authorList>
    </citation>
    <scope>NUCLEOTIDE SEQUENCE [LARGE SCALE GENOMIC DNA]</scope>
    <source>
        <strain evidence="2 3">RmlP026</strain>
    </source>
</reference>
<dbReference type="Proteomes" id="UP000290759">
    <property type="component" value="Unassembled WGS sequence"/>
</dbReference>
<reference evidence="2 3" key="2">
    <citation type="submission" date="2019-02" db="EMBL/GenBank/DDBJ databases">
        <title>'Lichenibacterium ramalinii' gen. nov. sp. nov., 'Lichenibacterium minor' gen. nov. sp. nov.</title>
        <authorList>
            <person name="Pankratov T."/>
        </authorList>
    </citation>
    <scope>NUCLEOTIDE SEQUENCE [LARGE SCALE GENOMIC DNA]</scope>
    <source>
        <strain evidence="2 3">RmlP026</strain>
    </source>
</reference>